<reference evidence="8 9" key="1">
    <citation type="submission" date="2018-06" db="EMBL/GenBank/DDBJ databases">
        <title>Whole genome sequencing of Candida tropicalis (genome annotated by CSBL at Korea University).</title>
        <authorList>
            <person name="Ahn J."/>
        </authorList>
    </citation>
    <scope>NUCLEOTIDE SEQUENCE [LARGE SCALE GENOMIC DNA]</scope>
    <source>
        <strain evidence="8 9">ATCC 20962</strain>
    </source>
</reference>
<evidence type="ECO:0000256" key="5">
    <source>
        <dbReference type="ARBA" id="ARBA00023132"/>
    </source>
</evidence>
<keyword evidence="5 7" id="KW-0906">Nuclear pore complex</keyword>
<protein>
    <recommendedName>
        <fullName evidence="7">Nuclear pore complex protein</fullName>
    </recommendedName>
</protein>
<comment type="subcellular location">
    <subcellularLocation>
        <location evidence="7">Nucleus</location>
        <location evidence="7">Nuclear pore complex</location>
    </subcellularLocation>
    <subcellularLocation>
        <location evidence="7">Nucleus membrane</location>
    </subcellularLocation>
</comment>
<dbReference type="AlphaFoldDB" id="A0A367XZU3"/>
<dbReference type="Pfam" id="PF04121">
    <property type="entry name" value="Nup84_Nup100"/>
    <property type="match status" value="1"/>
</dbReference>
<dbReference type="Proteomes" id="UP000253472">
    <property type="component" value="Unassembled WGS sequence"/>
</dbReference>
<keyword evidence="4 7" id="KW-0811">Translocation</keyword>
<dbReference type="PANTHER" id="PTHR13003">
    <property type="entry name" value="NUP107-RELATED"/>
    <property type="match status" value="1"/>
</dbReference>
<dbReference type="GO" id="GO:0031080">
    <property type="term" value="C:nuclear pore outer ring"/>
    <property type="evidence" value="ECO:0007669"/>
    <property type="project" value="TreeGrafter"/>
</dbReference>
<evidence type="ECO:0000256" key="4">
    <source>
        <dbReference type="ARBA" id="ARBA00023010"/>
    </source>
</evidence>
<dbReference type="GO" id="GO:0006406">
    <property type="term" value="P:mRNA export from nucleus"/>
    <property type="evidence" value="ECO:0007669"/>
    <property type="project" value="TreeGrafter"/>
</dbReference>
<comment type="similarity">
    <text evidence="7">Belongs to the nucleoporin Nup84/Nup107 family.</text>
</comment>
<keyword evidence="9" id="KW-1185">Reference proteome</keyword>
<keyword evidence="6 7" id="KW-0539">Nucleus</keyword>
<dbReference type="GO" id="GO:0006606">
    <property type="term" value="P:protein import into nucleus"/>
    <property type="evidence" value="ECO:0007669"/>
    <property type="project" value="TreeGrafter"/>
</dbReference>
<dbReference type="GO" id="GO:0031965">
    <property type="term" value="C:nuclear membrane"/>
    <property type="evidence" value="ECO:0007669"/>
    <property type="project" value="UniProtKB-SubCell"/>
</dbReference>
<evidence type="ECO:0000313" key="8">
    <source>
        <dbReference type="EMBL" id="RCK59155.1"/>
    </source>
</evidence>
<accession>A0A367XZU3</accession>
<name>A0A367XZU3_9ASCO</name>
<dbReference type="InterPro" id="IPR007252">
    <property type="entry name" value="Nup84/Nup107"/>
</dbReference>
<evidence type="ECO:0000256" key="2">
    <source>
        <dbReference type="ARBA" id="ARBA00022816"/>
    </source>
</evidence>
<comment type="function">
    <text evidence="7">Functions as a component of the nuclear pore complex (NPC).</text>
</comment>
<keyword evidence="2" id="KW-0509">mRNA transport</keyword>
<evidence type="ECO:0000256" key="6">
    <source>
        <dbReference type="ARBA" id="ARBA00023242"/>
    </source>
</evidence>
<evidence type="ECO:0000256" key="1">
    <source>
        <dbReference type="ARBA" id="ARBA00022448"/>
    </source>
</evidence>
<organism evidence="8 9">
    <name type="scientific">Candida viswanathii</name>
    <dbReference type="NCBI Taxonomy" id="5486"/>
    <lineage>
        <taxon>Eukaryota</taxon>
        <taxon>Fungi</taxon>
        <taxon>Dikarya</taxon>
        <taxon>Ascomycota</taxon>
        <taxon>Saccharomycotina</taxon>
        <taxon>Pichiomycetes</taxon>
        <taxon>Debaryomycetaceae</taxon>
        <taxon>Candida/Lodderomyces clade</taxon>
        <taxon>Candida</taxon>
    </lineage>
</organism>
<evidence type="ECO:0000256" key="3">
    <source>
        <dbReference type="ARBA" id="ARBA00022927"/>
    </source>
</evidence>
<proteinExistence type="inferred from homology"/>
<dbReference type="OrthoDB" id="3098at2759"/>
<dbReference type="GO" id="GO:0017056">
    <property type="term" value="F:structural constituent of nuclear pore"/>
    <property type="evidence" value="ECO:0007669"/>
    <property type="project" value="UniProtKB-UniRule"/>
</dbReference>
<comment type="subunit">
    <text evidence="7">Part of the nuclear pore complex (NPC).</text>
</comment>
<keyword evidence="1 7" id="KW-0813">Transport</keyword>
<sequence length="186" mass="21353">MSTTIVPYDRNTSVEVQFAQALESFQLHKADPSVLPFDCIQAFKSVAATQALTLGTQLAEEGSKTILREQFDNWNLETKLWNLVEELYASRLEVPEPIEVHDYSSLVVKQRDFLSTHPKLKELWIIITWIQNNSLGFYDTYQQSKWQNTKIALENADVSVFVNQGRSSKNLVTSLDDDAPLRQTWK</sequence>
<dbReference type="GO" id="GO:0000973">
    <property type="term" value="P:post-transcriptional tethering of RNA polymerase II gene DNA at nuclear periphery"/>
    <property type="evidence" value="ECO:0007669"/>
    <property type="project" value="TreeGrafter"/>
</dbReference>
<keyword evidence="7" id="KW-0472">Membrane</keyword>
<dbReference type="EMBL" id="QLNQ01000027">
    <property type="protein sequence ID" value="RCK59155.1"/>
    <property type="molecule type" value="Genomic_DNA"/>
</dbReference>
<dbReference type="STRING" id="5486.A0A367XZU3"/>
<evidence type="ECO:0000313" key="9">
    <source>
        <dbReference type="Proteomes" id="UP000253472"/>
    </source>
</evidence>
<comment type="caution">
    <text evidence="8">The sequence shown here is derived from an EMBL/GenBank/DDBJ whole genome shotgun (WGS) entry which is preliminary data.</text>
</comment>
<gene>
    <name evidence="8" type="ORF">Cantr_07358</name>
</gene>
<keyword evidence="3" id="KW-0653">Protein transport</keyword>
<dbReference type="PANTHER" id="PTHR13003:SF2">
    <property type="entry name" value="NUCLEAR PORE COMPLEX PROTEIN NUP107"/>
    <property type="match status" value="1"/>
</dbReference>
<evidence type="ECO:0000256" key="7">
    <source>
        <dbReference type="RuleBase" id="RU365072"/>
    </source>
</evidence>